<accession>A0AAJ0F1C4</accession>
<protein>
    <submittedName>
        <fullName evidence="2">Uncharacterized protein</fullName>
    </submittedName>
</protein>
<proteinExistence type="predicted"/>
<dbReference type="Proteomes" id="UP001239445">
    <property type="component" value="Unassembled WGS sequence"/>
</dbReference>
<gene>
    <name evidence="2" type="ORF">QBC47DRAFT_395434</name>
</gene>
<dbReference type="EMBL" id="MU839852">
    <property type="protein sequence ID" value="KAK1749847.1"/>
    <property type="molecule type" value="Genomic_DNA"/>
</dbReference>
<evidence type="ECO:0000313" key="3">
    <source>
        <dbReference type="Proteomes" id="UP001239445"/>
    </source>
</evidence>
<dbReference type="AlphaFoldDB" id="A0AAJ0F1C4"/>
<keyword evidence="3" id="KW-1185">Reference proteome</keyword>
<reference evidence="2" key="1">
    <citation type="submission" date="2023-06" db="EMBL/GenBank/DDBJ databases">
        <title>Genome-scale phylogeny and comparative genomics of the fungal order Sordariales.</title>
        <authorList>
            <consortium name="Lawrence Berkeley National Laboratory"/>
            <person name="Hensen N."/>
            <person name="Bonometti L."/>
            <person name="Westerberg I."/>
            <person name="Brannstrom I.O."/>
            <person name="Guillou S."/>
            <person name="Cros-Aarteil S."/>
            <person name="Calhoun S."/>
            <person name="Haridas S."/>
            <person name="Kuo A."/>
            <person name="Mondo S."/>
            <person name="Pangilinan J."/>
            <person name="Riley R."/>
            <person name="Labutti K."/>
            <person name="Andreopoulos B."/>
            <person name="Lipzen A."/>
            <person name="Chen C."/>
            <person name="Yanf M."/>
            <person name="Daum C."/>
            <person name="Ng V."/>
            <person name="Clum A."/>
            <person name="Steindorff A."/>
            <person name="Ohm R."/>
            <person name="Martin F."/>
            <person name="Silar P."/>
            <person name="Natvig D."/>
            <person name="Lalanne C."/>
            <person name="Gautier V."/>
            <person name="Ament-Velasquez S.L."/>
            <person name="Kruys A."/>
            <person name="Hutchinson M.I."/>
            <person name="Powell A.J."/>
            <person name="Barry K."/>
            <person name="Miller A.N."/>
            <person name="Grigoriev I.V."/>
            <person name="Debuchy R."/>
            <person name="Gladieux P."/>
            <person name="Thoren M.H."/>
            <person name="Johannesson H."/>
        </authorList>
    </citation>
    <scope>NUCLEOTIDE SEQUENCE</scope>
    <source>
        <strain evidence="2">PSN4</strain>
    </source>
</reference>
<evidence type="ECO:0000256" key="1">
    <source>
        <dbReference type="SAM" id="MobiDB-lite"/>
    </source>
</evidence>
<name>A0AAJ0F1C4_9PEZI</name>
<sequence>MPGPGRAWRYPDRRSGIGCLRLRLRQQLSTSSSASDHCMSRDGAKAAKVDCTCFRLCNAQSAPCLPRFFTCHLRRLPLPKTELVDIEEEKLSRTAVMPTTQGSVLRGPRPLPDDPFQNPQQPSSRLTSVCLPHGPDIFTLAVVLNGSGLSTSVRKPVLSISQIGRLGHPLQGRFPIGCDGSRERGEGRIGPVWLRGWRGPSCGRLSQSAGAG</sequence>
<feature type="region of interest" description="Disordered" evidence="1">
    <location>
        <begin position="98"/>
        <end position="125"/>
    </location>
</feature>
<comment type="caution">
    <text evidence="2">The sequence shown here is derived from an EMBL/GenBank/DDBJ whole genome shotgun (WGS) entry which is preliminary data.</text>
</comment>
<organism evidence="2 3">
    <name type="scientific">Echria macrotheca</name>
    <dbReference type="NCBI Taxonomy" id="438768"/>
    <lineage>
        <taxon>Eukaryota</taxon>
        <taxon>Fungi</taxon>
        <taxon>Dikarya</taxon>
        <taxon>Ascomycota</taxon>
        <taxon>Pezizomycotina</taxon>
        <taxon>Sordariomycetes</taxon>
        <taxon>Sordariomycetidae</taxon>
        <taxon>Sordariales</taxon>
        <taxon>Schizotheciaceae</taxon>
        <taxon>Echria</taxon>
    </lineage>
</organism>
<evidence type="ECO:0000313" key="2">
    <source>
        <dbReference type="EMBL" id="KAK1749847.1"/>
    </source>
</evidence>